<protein>
    <submittedName>
        <fullName evidence="1">Uncharacterized protein</fullName>
    </submittedName>
</protein>
<gene>
    <name evidence="1" type="ORF">CAEBREN_20771</name>
</gene>
<proteinExistence type="predicted"/>
<organism evidence="2">
    <name type="scientific">Caenorhabditis brenneri</name>
    <name type="common">Nematode worm</name>
    <dbReference type="NCBI Taxonomy" id="135651"/>
    <lineage>
        <taxon>Eukaryota</taxon>
        <taxon>Metazoa</taxon>
        <taxon>Ecdysozoa</taxon>
        <taxon>Nematoda</taxon>
        <taxon>Chromadorea</taxon>
        <taxon>Rhabditida</taxon>
        <taxon>Rhabditina</taxon>
        <taxon>Rhabditomorpha</taxon>
        <taxon>Rhabditoidea</taxon>
        <taxon>Rhabditidae</taxon>
        <taxon>Peloderinae</taxon>
        <taxon>Caenorhabditis</taxon>
    </lineage>
</organism>
<sequence>MLNCKRRIMGKQVNCECCKLEELQVNFDDFLHFERVQLIIETRVQDLAKLVQNFRNASERVNFYSKCQKTICQEVEKSGVGSWQPAQYINTKYIIHPTKPDHVFYHKFDIMTLTFLCGWIPADVFNSGNFLFR</sequence>
<evidence type="ECO:0000313" key="1">
    <source>
        <dbReference type="EMBL" id="EGT52308.1"/>
    </source>
</evidence>
<dbReference type="InParanoid" id="G0N409"/>
<dbReference type="HOGENOM" id="CLU_1908522_0_0_1"/>
<dbReference type="EMBL" id="GL379836">
    <property type="protein sequence ID" value="EGT52308.1"/>
    <property type="molecule type" value="Genomic_DNA"/>
</dbReference>
<reference evidence="2" key="1">
    <citation type="submission" date="2011-07" db="EMBL/GenBank/DDBJ databases">
        <authorList>
            <consortium name="Caenorhabditis brenneri Sequencing and Analysis Consortium"/>
            <person name="Wilson R.K."/>
        </authorList>
    </citation>
    <scope>NUCLEOTIDE SEQUENCE [LARGE SCALE GENOMIC DNA]</scope>
    <source>
        <strain evidence="2">PB2801</strain>
    </source>
</reference>
<dbReference type="Proteomes" id="UP000008068">
    <property type="component" value="Unassembled WGS sequence"/>
</dbReference>
<name>G0N409_CAEBE</name>
<keyword evidence="2" id="KW-1185">Reference proteome</keyword>
<accession>G0N409</accession>
<dbReference type="AlphaFoldDB" id="G0N409"/>
<evidence type="ECO:0000313" key="2">
    <source>
        <dbReference type="Proteomes" id="UP000008068"/>
    </source>
</evidence>